<keyword evidence="2 7" id="KW-0227">DNA damage</keyword>
<evidence type="ECO:0000256" key="8">
    <source>
        <dbReference type="SAM" id="MobiDB-lite"/>
    </source>
</evidence>
<name>A0A212L8L8_9BACT</name>
<dbReference type="FunFam" id="3.40.1440.10:FF:000001">
    <property type="entry name" value="UvrABC system protein C"/>
    <property type="match status" value="1"/>
</dbReference>
<accession>A0A212L8L8</accession>
<feature type="compositionally biased region" description="Low complexity" evidence="8">
    <location>
        <begin position="358"/>
        <end position="374"/>
    </location>
</feature>
<dbReference type="PANTHER" id="PTHR30562">
    <property type="entry name" value="UVRC/OXIDOREDUCTASE"/>
    <property type="match status" value="1"/>
</dbReference>
<dbReference type="Pfam" id="PF22920">
    <property type="entry name" value="UvrC_RNaseH"/>
    <property type="match status" value="2"/>
</dbReference>
<dbReference type="SMART" id="SM00278">
    <property type="entry name" value="HhH1"/>
    <property type="match status" value="2"/>
</dbReference>
<dbReference type="Pfam" id="PF14520">
    <property type="entry name" value="HHH_5"/>
    <property type="match status" value="1"/>
</dbReference>
<dbReference type="InterPro" id="IPR010994">
    <property type="entry name" value="RuvA_2-like"/>
</dbReference>
<evidence type="ECO:0000256" key="1">
    <source>
        <dbReference type="ARBA" id="ARBA00022490"/>
    </source>
</evidence>
<dbReference type="Pfam" id="PF08459">
    <property type="entry name" value="UvrC_RNaseH_dom"/>
    <property type="match status" value="1"/>
</dbReference>
<dbReference type="HAMAP" id="MF_00203">
    <property type="entry name" value="UvrC"/>
    <property type="match status" value="1"/>
</dbReference>
<sequence length="713" mass="77917">MVAMQKPESSTIPLSPGVYLYKDERGRIIYVGKARVLRRRVLSYFRPDGLPAKTKAMLSHAASIEYLTTTTEKEALLLEASLIKKHRPRYNIVLRDDKQYVLFRLNTKHDFPRLEVVRQARRDGARYFGPFTSALAARETWKIIHRAFALRRCSDKAMKNRVRACLYHFMGQCPAPCMNMVTPQEYNENVRKVCDLLQGRAAPLMDSLREAMDRASEDLEFEKAAILRDQIRAVERTVERQAAVLPGGGDMDAVGLFPADRGLALGIVFVRSGAVTDGRAFYWPGLGFEDAPELLWSFVSQYYSQVTPPPRILLPWLPPDAEDLEHEDGAVIPCAEDLASALPAPSCAGPDAAPMPSGPETSSPETSGPETSEPVTAGPIPSGPEPSGLNTSAKDASGTDARAHASHDAPKGGTAPSSPPASFTARELLEQALSDRRNGAVRIVPPQHAGDNQLVDMAQSNAREEARRQEQKTELGILDRLARSLHLAGPPHRIECVDVSHTGGQQTRVGLVVFEEGQPARSQYRAYAMPDSGDDYATLYAWVARRLESGPPWPDLLLIDGGRGQLRTIQRALQEAGQPNLFALAAIAKARDEQGHADRRAGNVADRIFVPDRVNALPLREGGPELLFLQNVRDSTHRFAIGRHRKAKRGAALSGELMRLPGIGPATARLLWDRFGSVEAMCAATQEDLCGLPGIGPAKAALLLQKLSGLGHV</sequence>
<dbReference type="InterPro" id="IPR000305">
    <property type="entry name" value="GIY-YIG_endonuc"/>
</dbReference>
<dbReference type="InterPro" id="IPR036876">
    <property type="entry name" value="UVR_dom_sf"/>
</dbReference>
<dbReference type="InterPro" id="IPR003583">
    <property type="entry name" value="Hlx-hairpin-Hlx_DNA-bd_motif"/>
</dbReference>
<dbReference type="GO" id="GO:0003677">
    <property type="term" value="F:DNA binding"/>
    <property type="evidence" value="ECO:0007669"/>
    <property type="project" value="UniProtKB-UniRule"/>
</dbReference>
<dbReference type="SUPFAM" id="SSF46600">
    <property type="entry name" value="C-terminal UvrC-binding domain of UvrB"/>
    <property type="match status" value="1"/>
</dbReference>
<dbReference type="SMART" id="SM00465">
    <property type="entry name" value="GIYc"/>
    <property type="match status" value="1"/>
</dbReference>
<dbReference type="AlphaFoldDB" id="A0A212L8L8"/>
<dbReference type="CDD" id="cd10434">
    <property type="entry name" value="GIY-YIG_UvrC_Cho"/>
    <property type="match status" value="1"/>
</dbReference>
<dbReference type="InterPro" id="IPR001162">
    <property type="entry name" value="UvrC_RNase_H_dom"/>
</dbReference>
<dbReference type="EMBL" id="FMJC01000002">
    <property type="protein sequence ID" value="SCM73923.1"/>
    <property type="molecule type" value="Genomic_DNA"/>
</dbReference>
<comment type="subcellular location">
    <subcellularLocation>
        <location evidence="7">Cytoplasm</location>
    </subcellularLocation>
</comment>
<evidence type="ECO:0000256" key="3">
    <source>
        <dbReference type="ARBA" id="ARBA00022769"/>
    </source>
</evidence>
<evidence type="ECO:0000256" key="2">
    <source>
        <dbReference type="ARBA" id="ARBA00022763"/>
    </source>
</evidence>
<organism evidence="12">
    <name type="scientific">uncultured Desulfovibrio sp</name>
    <dbReference type="NCBI Taxonomy" id="167968"/>
    <lineage>
        <taxon>Bacteria</taxon>
        <taxon>Pseudomonadati</taxon>
        <taxon>Thermodesulfobacteriota</taxon>
        <taxon>Desulfovibrionia</taxon>
        <taxon>Desulfovibrionales</taxon>
        <taxon>Desulfovibrionaceae</taxon>
        <taxon>Desulfovibrio</taxon>
        <taxon>environmental samples</taxon>
    </lineage>
</organism>
<evidence type="ECO:0000256" key="5">
    <source>
        <dbReference type="ARBA" id="ARBA00023204"/>
    </source>
</evidence>
<dbReference type="PROSITE" id="PS50164">
    <property type="entry name" value="GIY_YIG"/>
    <property type="match status" value="1"/>
</dbReference>
<comment type="function">
    <text evidence="7">The UvrABC repair system catalyzes the recognition and processing of DNA lesions. UvrC both incises the 5' and 3' sides of the lesion. The N-terminal half is responsible for the 3' incision and the C-terminal half is responsible for the 5' incision.</text>
</comment>
<evidence type="ECO:0000259" key="11">
    <source>
        <dbReference type="PROSITE" id="PS50165"/>
    </source>
</evidence>
<dbReference type="SUPFAM" id="SSF82771">
    <property type="entry name" value="GIY-YIG endonuclease"/>
    <property type="match status" value="1"/>
</dbReference>
<comment type="subunit">
    <text evidence="7">Interacts with UvrB in an incision complex.</text>
</comment>
<dbReference type="GO" id="GO:0006289">
    <property type="term" value="P:nucleotide-excision repair"/>
    <property type="evidence" value="ECO:0007669"/>
    <property type="project" value="UniProtKB-UniRule"/>
</dbReference>
<dbReference type="NCBIfam" id="TIGR00194">
    <property type="entry name" value="uvrC"/>
    <property type="match status" value="1"/>
</dbReference>
<dbReference type="InterPro" id="IPR001943">
    <property type="entry name" value="UVR_dom"/>
</dbReference>
<dbReference type="GO" id="GO:0009381">
    <property type="term" value="F:excinuclease ABC activity"/>
    <property type="evidence" value="ECO:0007669"/>
    <property type="project" value="UniProtKB-UniRule"/>
</dbReference>
<dbReference type="Gene3D" id="1.10.150.20">
    <property type="entry name" value="5' to 3' exonuclease, C-terminal subdomain"/>
    <property type="match status" value="1"/>
</dbReference>
<protein>
    <recommendedName>
        <fullName evidence="7">UvrABC system protein C</fullName>
        <shortName evidence="7">Protein UvrC</shortName>
    </recommendedName>
    <alternativeName>
        <fullName evidence="7">Excinuclease ABC subunit C</fullName>
    </alternativeName>
</protein>
<dbReference type="GO" id="GO:0009380">
    <property type="term" value="C:excinuclease repair complex"/>
    <property type="evidence" value="ECO:0007669"/>
    <property type="project" value="InterPro"/>
</dbReference>
<dbReference type="SUPFAM" id="SSF47781">
    <property type="entry name" value="RuvA domain 2-like"/>
    <property type="match status" value="1"/>
</dbReference>
<dbReference type="PANTHER" id="PTHR30562:SF1">
    <property type="entry name" value="UVRABC SYSTEM PROTEIN C"/>
    <property type="match status" value="1"/>
</dbReference>
<evidence type="ECO:0000256" key="7">
    <source>
        <dbReference type="HAMAP-Rule" id="MF_00203"/>
    </source>
</evidence>
<dbReference type="InterPro" id="IPR050066">
    <property type="entry name" value="UvrABC_protein_C"/>
</dbReference>
<dbReference type="Pfam" id="PF02151">
    <property type="entry name" value="UVR"/>
    <property type="match status" value="1"/>
</dbReference>
<dbReference type="PROSITE" id="PS50165">
    <property type="entry name" value="UVRC"/>
    <property type="match status" value="1"/>
</dbReference>
<dbReference type="Gene3D" id="3.30.420.340">
    <property type="entry name" value="UvrC, RNAse H endonuclease domain"/>
    <property type="match status" value="1"/>
</dbReference>
<keyword evidence="6 7" id="KW-0742">SOS response</keyword>
<dbReference type="PROSITE" id="PS50151">
    <property type="entry name" value="UVR"/>
    <property type="match status" value="1"/>
</dbReference>
<evidence type="ECO:0000259" key="9">
    <source>
        <dbReference type="PROSITE" id="PS50151"/>
    </source>
</evidence>
<keyword evidence="5 7" id="KW-0234">DNA repair</keyword>
<evidence type="ECO:0000256" key="6">
    <source>
        <dbReference type="ARBA" id="ARBA00023236"/>
    </source>
</evidence>
<evidence type="ECO:0000256" key="4">
    <source>
        <dbReference type="ARBA" id="ARBA00022881"/>
    </source>
</evidence>
<evidence type="ECO:0000313" key="12">
    <source>
        <dbReference type="EMBL" id="SCM73923.1"/>
    </source>
</evidence>
<dbReference type="InterPro" id="IPR038476">
    <property type="entry name" value="UvrC_RNase_H_dom_sf"/>
</dbReference>
<reference evidence="12" key="1">
    <citation type="submission" date="2016-08" db="EMBL/GenBank/DDBJ databases">
        <authorList>
            <person name="Seilhamer J.J."/>
        </authorList>
    </citation>
    <scope>NUCLEOTIDE SEQUENCE</scope>
    <source>
        <strain evidence="12">86-1</strain>
    </source>
</reference>
<proteinExistence type="inferred from homology"/>
<keyword evidence="4 7" id="KW-0267">Excision nuclease</keyword>
<keyword evidence="1 7" id="KW-0963">Cytoplasm</keyword>
<comment type="similarity">
    <text evidence="7">Belongs to the UvrC family.</text>
</comment>
<dbReference type="GO" id="GO:0009432">
    <property type="term" value="P:SOS response"/>
    <property type="evidence" value="ECO:0007669"/>
    <property type="project" value="UniProtKB-UniRule"/>
</dbReference>
<feature type="domain" description="UvrC family homology region profile" evidence="11">
    <location>
        <begin position="263"/>
        <end position="573"/>
    </location>
</feature>
<dbReference type="Gene3D" id="4.10.860.10">
    <property type="entry name" value="UVR domain"/>
    <property type="match status" value="1"/>
</dbReference>
<dbReference type="InterPro" id="IPR035901">
    <property type="entry name" value="GIY-YIG_endonuc_sf"/>
</dbReference>
<feature type="domain" description="UVR" evidence="9">
    <location>
        <begin position="202"/>
        <end position="237"/>
    </location>
</feature>
<gene>
    <name evidence="7 12" type="primary">uvrC</name>
    <name evidence="12" type="ORF">KL86DES1_21623</name>
</gene>
<dbReference type="Pfam" id="PF01541">
    <property type="entry name" value="GIY-YIG"/>
    <property type="match status" value="1"/>
</dbReference>
<dbReference type="GO" id="GO:0005737">
    <property type="term" value="C:cytoplasm"/>
    <property type="evidence" value="ECO:0007669"/>
    <property type="project" value="UniProtKB-SubCell"/>
</dbReference>
<dbReference type="InterPro" id="IPR047296">
    <property type="entry name" value="GIY-YIG_UvrC_Cho"/>
</dbReference>
<evidence type="ECO:0000259" key="10">
    <source>
        <dbReference type="PROSITE" id="PS50164"/>
    </source>
</evidence>
<feature type="region of interest" description="Disordered" evidence="8">
    <location>
        <begin position="342"/>
        <end position="421"/>
    </location>
</feature>
<feature type="domain" description="GIY-YIG" evidence="10">
    <location>
        <begin position="14"/>
        <end position="92"/>
    </location>
</feature>
<keyword evidence="3 7" id="KW-0228">DNA excision</keyword>
<feature type="compositionally biased region" description="Basic and acidic residues" evidence="8">
    <location>
        <begin position="401"/>
        <end position="410"/>
    </location>
</feature>
<dbReference type="Gene3D" id="3.40.1440.10">
    <property type="entry name" value="GIY-YIG endonuclease"/>
    <property type="match status" value="1"/>
</dbReference>
<dbReference type="InterPro" id="IPR004791">
    <property type="entry name" value="UvrC"/>
</dbReference>
<dbReference type="NCBIfam" id="NF011260">
    <property type="entry name" value="PRK14666.1"/>
    <property type="match status" value="1"/>
</dbReference>